<evidence type="ECO:0000259" key="2">
    <source>
        <dbReference type="Pfam" id="PF13086"/>
    </source>
</evidence>
<protein>
    <recommendedName>
        <fullName evidence="2">DNA2/NAM7 helicase helicase domain-containing protein</fullName>
    </recommendedName>
</protein>
<reference evidence="3" key="1">
    <citation type="submission" date="2021-02" db="EMBL/GenBank/DDBJ databases">
        <authorList>
            <person name="Dougan E. K."/>
            <person name="Rhodes N."/>
            <person name="Thang M."/>
            <person name="Chan C."/>
        </authorList>
    </citation>
    <scope>NUCLEOTIDE SEQUENCE</scope>
</reference>
<organism evidence="3 4">
    <name type="scientific">Polarella glacialis</name>
    <name type="common">Dinoflagellate</name>
    <dbReference type="NCBI Taxonomy" id="89957"/>
    <lineage>
        <taxon>Eukaryota</taxon>
        <taxon>Sar</taxon>
        <taxon>Alveolata</taxon>
        <taxon>Dinophyceae</taxon>
        <taxon>Suessiales</taxon>
        <taxon>Suessiaceae</taxon>
        <taxon>Polarella</taxon>
    </lineage>
</organism>
<dbReference type="OrthoDB" id="5370059at2759"/>
<evidence type="ECO:0000313" key="3">
    <source>
        <dbReference type="EMBL" id="CAE8601933.1"/>
    </source>
</evidence>
<dbReference type="PANTHER" id="PTHR45982:SF1">
    <property type="entry name" value="REGULATOR OF CHROMOSOME CONDENSATION"/>
    <property type="match status" value="1"/>
</dbReference>
<evidence type="ECO:0000256" key="1">
    <source>
        <dbReference type="SAM" id="Coils"/>
    </source>
</evidence>
<accession>A0A813EUG7</accession>
<feature type="domain" description="DNA2/NAM7 helicase helicase" evidence="2">
    <location>
        <begin position="518"/>
        <end position="638"/>
    </location>
</feature>
<evidence type="ECO:0000313" key="4">
    <source>
        <dbReference type="Proteomes" id="UP000654075"/>
    </source>
</evidence>
<dbReference type="Pfam" id="PF13086">
    <property type="entry name" value="AAA_11"/>
    <property type="match status" value="1"/>
</dbReference>
<feature type="non-terminal residue" evidence="3">
    <location>
        <position position="707"/>
    </location>
</feature>
<feature type="coiled-coil region" evidence="1">
    <location>
        <begin position="631"/>
        <end position="658"/>
    </location>
</feature>
<dbReference type="InterPro" id="IPR027417">
    <property type="entry name" value="P-loop_NTPase"/>
</dbReference>
<dbReference type="Gene3D" id="2.130.10.30">
    <property type="entry name" value="Regulator of chromosome condensation 1/beta-lactamase-inhibitor protein II"/>
    <property type="match status" value="2"/>
</dbReference>
<dbReference type="InterPro" id="IPR051553">
    <property type="entry name" value="Ran_GTPase-activating"/>
</dbReference>
<comment type="caution">
    <text evidence="3">The sequence shown here is derived from an EMBL/GenBank/DDBJ whole genome shotgun (WGS) entry which is preliminary data.</text>
</comment>
<keyword evidence="4" id="KW-1185">Reference proteome</keyword>
<dbReference type="AlphaFoldDB" id="A0A813EUG7"/>
<dbReference type="EMBL" id="CAJNNV010013681">
    <property type="protein sequence ID" value="CAE8601933.1"/>
    <property type="molecule type" value="Genomic_DNA"/>
</dbReference>
<dbReference type="InterPro" id="IPR009091">
    <property type="entry name" value="RCC1/BLIP-II"/>
</dbReference>
<keyword evidence="1" id="KW-0175">Coiled coil</keyword>
<proteinExistence type="predicted"/>
<dbReference type="PANTHER" id="PTHR45982">
    <property type="entry name" value="REGULATOR OF CHROMOSOME CONDENSATION"/>
    <property type="match status" value="1"/>
</dbReference>
<name>A0A813EUG7_POLGL</name>
<dbReference type="Proteomes" id="UP000654075">
    <property type="component" value="Unassembled WGS sequence"/>
</dbReference>
<dbReference type="Gene3D" id="3.40.50.300">
    <property type="entry name" value="P-loop containing nucleotide triphosphate hydrolases"/>
    <property type="match status" value="1"/>
</dbReference>
<dbReference type="SUPFAM" id="SSF50985">
    <property type="entry name" value="RCC1/BLIP-II"/>
    <property type="match status" value="2"/>
</dbReference>
<dbReference type="GO" id="GO:0004386">
    <property type="term" value="F:helicase activity"/>
    <property type="evidence" value="ECO:0007669"/>
    <property type="project" value="InterPro"/>
</dbReference>
<dbReference type="SUPFAM" id="SSF52540">
    <property type="entry name" value="P-loop containing nucleoside triphosphate hydrolases"/>
    <property type="match status" value="1"/>
</dbReference>
<sequence>MTGAGAVLWTSSNSSGWLADFDGSDSDRTFVSALHGARTGFWVALELDAVTWGNAEYGGDASAVAPLLAGGVVQICGNTSAFAAIKANGSVVTWGFAGNGGDSSAVAPLLAEGVVQVCGSRCAFVAIKANGSVVTWGSADVGGDSSAVAPLLAEGVVQVCGTNFSFAAIKANGSVVTWGSAGKGGDSSAVAPLLAEGVVQICVTGCAFAAIKANGSVVTWGITEHGGDSSAVAPLLAEGVVQVCGNQFAFAAIKANGSVVTWGFAGNGGDSSAVAPLLAEGITSAFAAIKANGSVVTWGSAFCGGDSSAVAALLAYDVVQVCGNQFAFAAIKANGSVVTWGGADVGGDSSAVAPLLAEGVVQVCGNTSAFAAIKANGSVVTWGGPGKGGDSSAVAALLTDGVVQVFGNQCAFATIKANGSVVTWGSADLASVAPTDPQIVDSSVLFCRKLDASQAPRADLLRMRRALLARGTLPPGPAHFVRWPSSEILSSGEGTASSSSSASSSSRSKISQVLPLPSNAEQKAIVEAVFANPAVLVVGPPGTGKTHCIANVCCAAMCQGLHVLVVSERDQALDVLRAKLPSSIRSWVVHLRAGGGSSSGSAWESQQELQHLLERLSELPGMEASGALRHLESQERVRQQCNQRLAALDTELASLMRSDPGQDKELQALWEQLLAANSRLAALDPGGAATRVNAAQLAKVVADGLSS</sequence>
<gene>
    <name evidence="3" type="ORF">PGLA1383_LOCUS20197</name>
</gene>
<dbReference type="InterPro" id="IPR041677">
    <property type="entry name" value="DNA2/NAM7_AAA_11"/>
</dbReference>